<dbReference type="EMBL" id="JXTC01000051">
    <property type="protein sequence ID" value="PON94440.1"/>
    <property type="molecule type" value="Genomic_DNA"/>
</dbReference>
<keyword evidence="2" id="KW-1185">Reference proteome</keyword>
<evidence type="ECO:0000313" key="2">
    <source>
        <dbReference type="Proteomes" id="UP000237000"/>
    </source>
</evidence>
<comment type="caution">
    <text evidence="1">The sequence shown here is derived from an EMBL/GenBank/DDBJ whole genome shotgun (WGS) entry which is preliminary data.</text>
</comment>
<name>A0A2P5F9H3_TREOI</name>
<dbReference type="PANTHER" id="PTHR47481:SF31">
    <property type="entry name" value="OS01G0873500 PROTEIN"/>
    <property type="match status" value="1"/>
</dbReference>
<reference evidence="2" key="1">
    <citation type="submission" date="2016-06" db="EMBL/GenBank/DDBJ databases">
        <title>Parallel loss of symbiosis genes in relatives of nitrogen-fixing non-legume Parasponia.</title>
        <authorList>
            <person name="Van Velzen R."/>
            <person name="Holmer R."/>
            <person name="Bu F."/>
            <person name="Rutten L."/>
            <person name="Van Zeijl A."/>
            <person name="Liu W."/>
            <person name="Santuari L."/>
            <person name="Cao Q."/>
            <person name="Sharma T."/>
            <person name="Shen D."/>
            <person name="Roswanjaya Y."/>
            <person name="Wardhani T."/>
            <person name="Kalhor M.S."/>
            <person name="Jansen J."/>
            <person name="Van den Hoogen J."/>
            <person name="Gungor B."/>
            <person name="Hartog M."/>
            <person name="Hontelez J."/>
            <person name="Verver J."/>
            <person name="Yang W.-C."/>
            <person name="Schijlen E."/>
            <person name="Repin R."/>
            <person name="Schilthuizen M."/>
            <person name="Schranz E."/>
            <person name="Heidstra R."/>
            <person name="Miyata K."/>
            <person name="Fedorova E."/>
            <person name="Kohlen W."/>
            <person name="Bisseling T."/>
            <person name="Smit S."/>
            <person name="Geurts R."/>
        </authorList>
    </citation>
    <scope>NUCLEOTIDE SEQUENCE [LARGE SCALE GENOMIC DNA]</scope>
    <source>
        <strain evidence="2">cv. RG33-2</strain>
    </source>
</reference>
<evidence type="ECO:0000313" key="1">
    <source>
        <dbReference type="EMBL" id="PON94440.1"/>
    </source>
</evidence>
<sequence>MYWIYFSLTPGMIGRIVEYNIAHDIWASLNQVFESPSIAMVMGLSSQLGQIKKIDISLSEYLAKLKTMFDKYATIGEPLSYRDKLTKTLEGLSEEYDMFVTSINNRSDRPSLEVVHSLLYAYEYRLFQCQVEQNINFSQANLATQNPFFPRANLTTQPVNMKNQKPPFQSFPKPPLNFPFYPYPSPSTQTHS</sequence>
<proteinExistence type="predicted"/>
<organism evidence="1 2">
    <name type="scientific">Trema orientale</name>
    <name type="common">Charcoal tree</name>
    <name type="synonym">Celtis orientalis</name>
    <dbReference type="NCBI Taxonomy" id="63057"/>
    <lineage>
        <taxon>Eukaryota</taxon>
        <taxon>Viridiplantae</taxon>
        <taxon>Streptophyta</taxon>
        <taxon>Embryophyta</taxon>
        <taxon>Tracheophyta</taxon>
        <taxon>Spermatophyta</taxon>
        <taxon>Magnoliopsida</taxon>
        <taxon>eudicotyledons</taxon>
        <taxon>Gunneridae</taxon>
        <taxon>Pentapetalae</taxon>
        <taxon>rosids</taxon>
        <taxon>fabids</taxon>
        <taxon>Rosales</taxon>
        <taxon>Cannabaceae</taxon>
        <taxon>Trema</taxon>
    </lineage>
</organism>
<dbReference type="InParanoid" id="A0A2P5F9H3"/>
<dbReference type="Proteomes" id="UP000237000">
    <property type="component" value="Unassembled WGS sequence"/>
</dbReference>
<dbReference type="AlphaFoldDB" id="A0A2P5F9H3"/>
<gene>
    <name evidence="1" type="ORF">TorRG33x02_096870</name>
</gene>
<dbReference type="OrthoDB" id="1912561at2759"/>
<dbReference type="Pfam" id="PF14223">
    <property type="entry name" value="Retrotran_gag_2"/>
    <property type="match status" value="1"/>
</dbReference>
<accession>A0A2P5F9H3</accession>
<protein>
    <submittedName>
        <fullName evidence="1">Uncharacterized protein</fullName>
    </submittedName>
</protein>
<dbReference type="PANTHER" id="PTHR47481">
    <property type="match status" value="1"/>
</dbReference>